<dbReference type="Pfam" id="PF04385">
    <property type="entry name" value="FAINT"/>
    <property type="match status" value="1"/>
</dbReference>
<dbReference type="Proteomes" id="UP000031512">
    <property type="component" value="Chromosome 1"/>
</dbReference>
<evidence type="ECO:0000313" key="3">
    <source>
        <dbReference type="Proteomes" id="UP000031512"/>
    </source>
</evidence>
<reference evidence="2 3" key="1">
    <citation type="journal article" date="2012" name="BMC Genomics">
        <title>Comparative genomic analysis and phylogenetic position of Theileria equi.</title>
        <authorList>
            <person name="Kappmeyer L.S."/>
            <person name="Thiagarajan M."/>
            <person name="Herndon D.R."/>
            <person name="Ramsay J.D."/>
            <person name="Caler E."/>
            <person name="Djikeng A."/>
            <person name="Gillespie J.J."/>
            <person name="Lau A.O."/>
            <person name="Roalson E.H."/>
            <person name="Silva J.C."/>
            <person name="Silva M.G."/>
            <person name="Suarez C.E."/>
            <person name="Ueti M.W."/>
            <person name="Nene V.M."/>
            <person name="Mealey R.H."/>
            <person name="Knowles D.P."/>
            <person name="Brayton K.A."/>
        </authorList>
    </citation>
    <scope>NUCLEOTIDE SEQUENCE [LARGE SCALE GENOMIC DNA]</scope>
    <source>
        <strain evidence="2 3">WA</strain>
    </source>
</reference>
<dbReference type="KEGG" id="beq:BEWA_027690"/>
<gene>
    <name evidence="2" type="ORF">BEWA_027690</name>
</gene>
<dbReference type="GeneID" id="15807213"/>
<name>L0AWK5_THEEQ</name>
<evidence type="ECO:0000256" key="1">
    <source>
        <dbReference type="SAM" id="SignalP"/>
    </source>
</evidence>
<dbReference type="InterPro" id="IPR007480">
    <property type="entry name" value="DUF529"/>
</dbReference>
<feature type="signal peptide" evidence="1">
    <location>
        <begin position="1"/>
        <end position="18"/>
    </location>
</feature>
<protein>
    <submittedName>
        <fullName evidence="2">Signal peptide-containing protein</fullName>
    </submittedName>
</protein>
<dbReference type="OrthoDB" id="27226at2759"/>
<organism evidence="2 3">
    <name type="scientific">Theileria equi strain WA</name>
    <dbReference type="NCBI Taxonomy" id="1537102"/>
    <lineage>
        <taxon>Eukaryota</taxon>
        <taxon>Sar</taxon>
        <taxon>Alveolata</taxon>
        <taxon>Apicomplexa</taxon>
        <taxon>Aconoidasida</taxon>
        <taxon>Piroplasmida</taxon>
        <taxon>Theileriidae</taxon>
        <taxon>Theileria</taxon>
    </lineage>
</organism>
<dbReference type="VEuPathDB" id="PiroplasmaDB:BEWA_027690"/>
<dbReference type="AlphaFoldDB" id="L0AWK5"/>
<evidence type="ECO:0000313" key="2">
    <source>
        <dbReference type="EMBL" id="AFZ79920.1"/>
    </source>
</evidence>
<feature type="chain" id="PRO_5003939443" evidence="1">
    <location>
        <begin position="19"/>
        <end position="251"/>
    </location>
</feature>
<dbReference type="EMBL" id="CP001669">
    <property type="protein sequence ID" value="AFZ79920.1"/>
    <property type="molecule type" value="Genomic_DNA"/>
</dbReference>
<keyword evidence="1" id="KW-0732">Signal</keyword>
<sequence>MRILAVLWTVSLVGLCHGVGYFSKCLRSDTTLDILDFSKPDPSICRAVETNVGGIPAVVYLLKSKKVNKIVNGDEGVWKGTYEDKCFYCIAFLKDNEPHIVVIGAKSPVRKSLECYKYKDKTGCCGRGGPGWSSTSSYIKEVNALKVGSNASANFTLDLSSLEEDGERFKLVKEEKNGVTTLFFSTKPGHLIERIVDGNLEVWTASDNQVCYLCEYYPKSASGKVKLHVRKNKDSFSFTSFEKTDGEWKKK</sequence>
<accession>L0AWK5</accession>
<dbReference type="RefSeq" id="XP_004829586.1">
    <property type="nucleotide sequence ID" value="XM_004829529.1"/>
</dbReference>
<proteinExistence type="predicted"/>
<keyword evidence="3" id="KW-1185">Reference proteome</keyword>